<feature type="compositionally biased region" description="Low complexity" evidence="2">
    <location>
        <begin position="772"/>
        <end position="781"/>
    </location>
</feature>
<feature type="compositionally biased region" description="Low complexity" evidence="2">
    <location>
        <begin position="382"/>
        <end position="397"/>
    </location>
</feature>
<comment type="caution">
    <text evidence="3">The sequence shown here is derived from an EMBL/GenBank/DDBJ whole genome shotgun (WGS) entry which is preliminary data.</text>
</comment>
<dbReference type="Gene3D" id="2.130.10.10">
    <property type="entry name" value="YVTN repeat-like/Quinoprotein amine dehydrogenase"/>
    <property type="match status" value="1"/>
</dbReference>
<dbReference type="AlphaFoldDB" id="A0AAN6H1Y1"/>
<feature type="region of interest" description="Disordered" evidence="2">
    <location>
        <begin position="324"/>
        <end position="564"/>
    </location>
</feature>
<name>A0AAN6H1Y1_9PEZI</name>
<dbReference type="SUPFAM" id="SSF50978">
    <property type="entry name" value="WD40 repeat-like"/>
    <property type="match status" value="1"/>
</dbReference>
<feature type="region of interest" description="Disordered" evidence="2">
    <location>
        <begin position="597"/>
        <end position="720"/>
    </location>
</feature>
<dbReference type="Proteomes" id="UP001175353">
    <property type="component" value="Unassembled WGS sequence"/>
</dbReference>
<protein>
    <recommendedName>
        <fullName evidence="5">WD40 repeat-like protein</fullName>
    </recommendedName>
</protein>
<proteinExistence type="predicted"/>
<dbReference type="InterPro" id="IPR036322">
    <property type="entry name" value="WD40_repeat_dom_sf"/>
</dbReference>
<evidence type="ECO:0000256" key="1">
    <source>
        <dbReference type="SAM" id="Coils"/>
    </source>
</evidence>
<keyword evidence="1" id="KW-0175">Coiled coil</keyword>
<reference evidence="3" key="1">
    <citation type="submission" date="2023-06" db="EMBL/GenBank/DDBJ databases">
        <title>Black Yeasts Isolated from many extreme environments.</title>
        <authorList>
            <person name="Coleine C."/>
            <person name="Stajich J.E."/>
            <person name="Selbmann L."/>
        </authorList>
    </citation>
    <scope>NUCLEOTIDE SEQUENCE</scope>
    <source>
        <strain evidence="3">CCFEE 5200</strain>
    </source>
</reference>
<evidence type="ECO:0000256" key="2">
    <source>
        <dbReference type="SAM" id="MobiDB-lite"/>
    </source>
</evidence>
<accession>A0AAN6H1Y1</accession>
<feature type="compositionally biased region" description="Basic residues" evidence="2">
    <location>
        <begin position="502"/>
        <end position="523"/>
    </location>
</feature>
<feature type="region of interest" description="Disordered" evidence="2">
    <location>
        <begin position="741"/>
        <end position="783"/>
    </location>
</feature>
<dbReference type="InterPro" id="IPR015943">
    <property type="entry name" value="WD40/YVTN_repeat-like_dom_sf"/>
</dbReference>
<feature type="compositionally biased region" description="Polar residues" evidence="2">
    <location>
        <begin position="482"/>
        <end position="498"/>
    </location>
</feature>
<evidence type="ECO:0008006" key="5">
    <source>
        <dbReference type="Google" id="ProtNLM"/>
    </source>
</evidence>
<organism evidence="3 4">
    <name type="scientific">Friedmanniomyces endolithicus</name>
    <dbReference type="NCBI Taxonomy" id="329885"/>
    <lineage>
        <taxon>Eukaryota</taxon>
        <taxon>Fungi</taxon>
        <taxon>Dikarya</taxon>
        <taxon>Ascomycota</taxon>
        <taxon>Pezizomycotina</taxon>
        <taxon>Dothideomycetes</taxon>
        <taxon>Dothideomycetidae</taxon>
        <taxon>Mycosphaerellales</taxon>
        <taxon>Teratosphaeriaceae</taxon>
        <taxon>Friedmanniomyces</taxon>
    </lineage>
</organism>
<dbReference type="EMBL" id="JAUJLE010000630">
    <property type="protein sequence ID" value="KAK0952210.1"/>
    <property type="molecule type" value="Genomic_DNA"/>
</dbReference>
<feature type="compositionally biased region" description="Basic and acidic residues" evidence="2">
    <location>
        <begin position="641"/>
        <end position="650"/>
    </location>
</feature>
<evidence type="ECO:0000313" key="4">
    <source>
        <dbReference type="Proteomes" id="UP001175353"/>
    </source>
</evidence>
<evidence type="ECO:0000313" key="3">
    <source>
        <dbReference type="EMBL" id="KAK0952210.1"/>
    </source>
</evidence>
<feature type="compositionally biased region" description="Polar residues" evidence="2">
    <location>
        <begin position="688"/>
        <end position="703"/>
    </location>
</feature>
<feature type="compositionally biased region" description="Polar residues" evidence="2">
    <location>
        <begin position="455"/>
        <end position="470"/>
    </location>
</feature>
<feature type="coiled-coil region" evidence="1">
    <location>
        <begin position="800"/>
        <end position="827"/>
    </location>
</feature>
<keyword evidence="4" id="KW-1185">Reference proteome</keyword>
<gene>
    <name evidence="3" type="ORF">LTR91_024538</name>
</gene>
<sequence>MPTTRHVSSSLPRPTTSSDAVQFPTGQHLLITTPSHIYAWDPTGIRTVFTSGRSGIVAARARNGILAIADSQVVVLHDTKHGQDTSWGLTATGDEVRLLENTKDGLYLTTKLTNEILRYSTLRARVQSPLQAHNTAPVALACSSAYVVSASDNPPVIYLKNLAHSVPPILIEPSASDAAVCIAVFHPARDNVFLLGFKDGTIAAYNANEVTRGGFDGEIGHLKGVHHGVTGCTFLDGAKARAVSVGSDARCRLMDLESGVVIRTWHARAPITSVCASDGMIAVARIDGKVHVYDCVGVLQAQQAVSSERIINVEWVKGPTPPAIAARSTQYPSDAPSLPTHTAATEGKQPELCSGPVETQTTPQATKKPRKKSEQGPGLGLPPGLRRPAATPQPARANKSFTVHPDEIEEGTVRHTPNFDPGTSPPHPGDLLDLFSPVKSAGQAQDFGTPEKRPTTSPRQRPRISTQTFMKSPILGPRDSHATSSGSETARQVETSASAKLARIRRASAHRASAHRASAHRASAHVSPIKERQMSFKPVRKPKGKAGRSDSTLDGAHPAPPNENAKVLAGLRQMSAARPDHGSMLGVFAGKKAEKASVAPAPLKAPTIEPQRGVGKQKYWHPGNVLERESTWPTDSVQDSPVHEPEHDIWLTDESDKEAKNLRRRRLAPMATRPPARQTSRSRVDSGGTHSTLHPTARQNALDPSQRLDGSTGDDAFDTAYTHLSPTGAFSPASQHVRELFPRSSSLSPARKAVARRPKSPWDRAKASKGRPSPASKLSLPPKHKPIALVRSPRTGCFECTGANTRISDLEDEVARLKGEVLAMKAVLRKNGILGSMSVPKGPAARSRPL</sequence>